<sequence length="463" mass="47450">MQTRRDQVQAQSYVLGRLTSALVMAEPEALENPHRRIVVGTVVGVLLAGLVVAGFTVYGFLRPGGDTAWRKPRTLIVEKDTGARYVLVAGALRPVLNYASAVLLLGGRPPMTSVSSASLRSVPRGLPLGIVGAPDTLPPAGGLTGTWWSVCAAAGATGGTVPALAVDRRPARPEDDDGALLVRGPDEQQYLVWHGRRLRLARPWVAPVLGLDGPAVDVPAAWLNQLLPGPDLDGLPVDGRGEPGPAIDGTASRIGQVYVTRVAGTPDRHYLLRRDGLSPLGATALALALGDPATATVYGTARVEPIPLTPGALSQLPHSTRPVLPDDVPAAQPALLPPPATGATWCVRRRGEIAAATLTADGPAAPMPSAATGTALGITRTAQTAAAVRMAAGVGGLVRLGRAEQANGGALFLVTDAGVKFPVPSADVAKALGYNATAAGLVAPALLDLLPTGSVLDPAEARR</sequence>
<protein>
    <submittedName>
        <fullName evidence="2">Type VII secretion protein EccB</fullName>
    </submittedName>
</protein>
<organism evidence="2 3">
    <name type="scientific">Virgisporangium aurantiacum</name>
    <dbReference type="NCBI Taxonomy" id="175570"/>
    <lineage>
        <taxon>Bacteria</taxon>
        <taxon>Bacillati</taxon>
        <taxon>Actinomycetota</taxon>
        <taxon>Actinomycetes</taxon>
        <taxon>Micromonosporales</taxon>
        <taxon>Micromonosporaceae</taxon>
        <taxon>Virgisporangium</taxon>
    </lineage>
</organism>
<dbReference type="Pfam" id="PF05108">
    <property type="entry name" value="T7SS_ESX1_EccB"/>
    <property type="match status" value="1"/>
</dbReference>
<dbReference type="AlphaFoldDB" id="A0A8J4E5U0"/>
<dbReference type="Gene3D" id="3.30.2390.20">
    <property type="entry name" value="Type VII secretion system EccB, repeat 1 domain"/>
    <property type="match status" value="1"/>
</dbReference>
<feature type="transmembrane region" description="Helical" evidence="1">
    <location>
        <begin position="37"/>
        <end position="61"/>
    </location>
</feature>
<dbReference type="NCBIfam" id="TIGR03919">
    <property type="entry name" value="T7SS_EccB"/>
    <property type="match status" value="1"/>
</dbReference>
<gene>
    <name evidence="2" type="ORF">Vau01_099590</name>
</gene>
<dbReference type="RefSeq" id="WP_204008100.1">
    <property type="nucleotide sequence ID" value="NZ_BOPG01000078.1"/>
</dbReference>
<dbReference type="InterPro" id="IPR044857">
    <property type="entry name" value="T7SS_EccB_R1"/>
</dbReference>
<dbReference type="Proteomes" id="UP000612585">
    <property type="component" value="Unassembled WGS sequence"/>
</dbReference>
<name>A0A8J4E5U0_9ACTN</name>
<keyword evidence="1" id="KW-1133">Transmembrane helix</keyword>
<accession>A0A8J4E5U0</accession>
<keyword evidence="1" id="KW-0812">Transmembrane</keyword>
<keyword evidence="3" id="KW-1185">Reference proteome</keyword>
<evidence type="ECO:0000256" key="1">
    <source>
        <dbReference type="SAM" id="Phobius"/>
    </source>
</evidence>
<reference evidence="2" key="1">
    <citation type="submission" date="2021-01" db="EMBL/GenBank/DDBJ databases">
        <title>Whole genome shotgun sequence of Virgisporangium aurantiacum NBRC 16421.</title>
        <authorList>
            <person name="Komaki H."/>
            <person name="Tamura T."/>
        </authorList>
    </citation>
    <scope>NUCLEOTIDE SEQUENCE</scope>
    <source>
        <strain evidence="2">NBRC 16421</strain>
    </source>
</reference>
<evidence type="ECO:0000313" key="2">
    <source>
        <dbReference type="EMBL" id="GIJ62443.1"/>
    </source>
</evidence>
<dbReference type="EMBL" id="BOPG01000078">
    <property type="protein sequence ID" value="GIJ62443.1"/>
    <property type="molecule type" value="Genomic_DNA"/>
</dbReference>
<comment type="caution">
    <text evidence="2">The sequence shown here is derived from an EMBL/GenBank/DDBJ whole genome shotgun (WGS) entry which is preliminary data.</text>
</comment>
<dbReference type="PANTHER" id="PTHR40765">
    <property type="entry name" value="ESX-2 SECRETION SYSTEM ATPASE ECCB2"/>
    <property type="match status" value="1"/>
</dbReference>
<keyword evidence="1" id="KW-0472">Membrane</keyword>
<dbReference type="GO" id="GO:0005576">
    <property type="term" value="C:extracellular region"/>
    <property type="evidence" value="ECO:0007669"/>
    <property type="project" value="TreeGrafter"/>
</dbReference>
<dbReference type="InterPro" id="IPR007795">
    <property type="entry name" value="T7SS_EccB"/>
</dbReference>
<proteinExistence type="predicted"/>
<evidence type="ECO:0000313" key="3">
    <source>
        <dbReference type="Proteomes" id="UP000612585"/>
    </source>
</evidence>
<dbReference type="PANTHER" id="PTHR40765:SF2">
    <property type="entry name" value="ESX-2 SECRETION SYSTEM ATPASE ECCB2"/>
    <property type="match status" value="1"/>
</dbReference>